<sequence>MPNSDYKSLVDGGVKSPTGTKAFGLFPLMGYEPIANMSTAILEEKTDAVAILEAFPELTSVAVTDLSPTVVFSARMNVISAVHESPKTVQAPALNAAA</sequence>
<protein>
    <submittedName>
        <fullName evidence="1">Uncharacterized protein</fullName>
    </submittedName>
</protein>
<dbReference type="Proteomes" id="UP000248349">
    <property type="component" value="Unassembled WGS sequence"/>
</dbReference>
<gene>
    <name evidence="1" type="ORF">BP01DRAFT_386785</name>
</gene>
<evidence type="ECO:0000313" key="2">
    <source>
        <dbReference type="Proteomes" id="UP000248349"/>
    </source>
</evidence>
<dbReference type="OrthoDB" id="2116590at2759"/>
<proteinExistence type="predicted"/>
<evidence type="ECO:0000313" key="1">
    <source>
        <dbReference type="EMBL" id="PYH41097.1"/>
    </source>
</evidence>
<dbReference type="EMBL" id="KZ821270">
    <property type="protein sequence ID" value="PYH41097.1"/>
    <property type="molecule type" value="Genomic_DNA"/>
</dbReference>
<reference evidence="1 2" key="1">
    <citation type="submission" date="2016-12" db="EMBL/GenBank/DDBJ databases">
        <title>The genomes of Aspergillus section Nigri reveals drivers in fungal speciation.</title>
        <authorList>
            <consortium name="DOE Joint Genome Institute"/>
            <person name="Vesth T.C."/>
            <person name="Nybo J."/>
            <person name="Theobald S."/>
            <person name="Brandl J."/>
            <person name="Frisvad J.C."/>
            <person name="Nielsen K.F."/>
            <person name="Lyhne E.K."/>
            <person name="Kogle M.E."/>
            <person name="Kuo A."/>
            <person name="Riley R."/>
            <person name="Clum A."/>
            <person name="Nolan M."/>
            <person name="Lipzen A."/>
            <person name="Salamov A."/>
            <person name="Henrissat B."/>
            <person name="Wiebenga A."/>
            <person name="De Vries R.P."/>
            <person name="Grigoriev I.V."/>
            <person name="Mortensen U.H."/>
            <person name="Andersen M.R."/>
            <person name="Baker S.E."/>
        </authorList>
    </citation>
    <scope>NUCLEOTIDE SEQUENCE [LARGE SCALE GENOMIC DNA]</scope>
    <source>
        <strain evidence="1 2">JOP 1030-1</strain>
    </source>
</reference>
<name>A0A318Z441_9EURO</name>
<accession>A0A318Z441</accession>
<keyword evidence="2" id="KW-1185">Reference proteome</keyword>
<organism evidence="1 2">
    <name type="scientific">Aspergillus saccharolyticus JOP 1030-1</name>
    <dbReference type="NCBI Taxonomy" id="1450539"/>
    <lineage>
        <taxon>Eukaryota</taxon>
        <taxon>Fungi</taxon>
        <taxon>Dikarya</taxon>
        <taxon>Ascomycota</taxon>
        <taxon>Pezizomycotina</taxon>
        <taxon>Eurotiomycetes</taxon>
        <taxon>Eurotiomycetidae</taxon>
        <taxon>Eurotiales</taxon>
        <taxon>Aspergillaceae</taxon>
        <taxon>Aspergillus</taxon>
        <taxon>Aspergillus subgen. Circumdati</taxon>
    </lineage>
</organism>
<dbReference type="RefSeq" id="XP_025427079.1">
    <property type="nucleotide sequence ID" value="XM_025577692.1"/>
</dbReference>
<dbReference type="GeneID" id="37078921"/>
<dbReference type="AlphaFoldDB" id="A0A318Z441"/>